<dbReference type="InterPro" id="IPR013022">
    <property type="entry name" value="Xyl_isomerase-like_TIM-brl"/>
</dbReference>
<dbReference type="AlphaFoldDB" id="A0A1Y5TGL3"/>
<dbReference type="GO" id="GO:0016853">
    <property type="term" value="F:isomerase activity"/>
    <property type="evidence" value="ECO:0007669"/>
    <property type="project" value="UniProtKB-KW"/>
</dbReference>
<accession>A0A1Y5TGL3</accession>
<dbReference type="EMBL" id="FWFZ01000015">
    <property type="protein sequence ID" value="SLN61512.1"/>
    <property type="molecule type" value="Genomic_DNA"/>
</dbReference>
<dbReference type="RefSeq" id="WP_085879683.1">
    <property type="nucleotide sequence ID" value="NZ_FWFZ01000015.1"/>
</dbReference>
<dbReference type="OrthoDB" id="9804047at2"/>
<dbReference type="Gene3D" id="3.20.20.150">
    <property type="entry name" value="Divalent-metal-dependent TIM barrel enzymes"/>
    <property type="match status" value="1"/>
</dbReference>
<keyword evidence="2" id="KW-0413">Isomerase</keyword>
<dbReference type="InterPro" id="IPR050312">
    <property type="entry name" value="IolE/XylAMocC-like"/>
</dbReference>
<feature type="domain" description="Xylose isomerase-like TIM barrel" evidence="1">
    <location>
        <begin position="29"/>
        <end position="252"/>
    </location>
</feature>
<evidence type="ECO:0000313" key="3">
    <source>
        <dbReference type="Proteomes" id="UP000193900"/>
    </source>
</evidence>
<dbReference type="Pfam" id="PF01261">
    <property type="entry name" value="AP_endonuc_2"/>
    <property type="match status" value="1"/>
</dbReference>
<organism evidence="2 3">
    <name type="scientific">Roseisalinus antarcticus</name>
    <dbReference type="NCBI Taxonomy" id="254357"/>
    <lineage>
        <taxon>Bacteria</taxon>
        <taxon>Pseudomonadati</taxon>
        <taxon>Pseudomonadota</taxon>
        <taxon>Alphaproteobacteria</taxon>
        <taxon>Rhodobacterales</taxon>
        <taxon>Roseobacteraceae</taxon>
        <taxon>Roseisalinus</taxon>
    </lineage>
</organism>
<sequence>MFIGTNVYGWTQIARLRGQDYDRPQAMAQAGAAGLTGWEDAVRSADQVPDLARDAAAAGLEMRSAYVFGAFHTEVLAQASTDSALAICDALMPHGVTRFIFNPDPLPDGALKDDAQLRTQAHALEALGRSLRERGAALLYHTHAPEMRASAREFHHMLASTDPGAVSLCLDLHWVWRGAGDSQVALEDIIRLYGPRVSELHLRQSHGGVWAEAFEDGDIDHGAIVAHLTAAGVTPLMVLENCYEEATPFERDPVETHRASAAYVAGLFGELAA</sequence>
<protein>
    <submittedName>
        <fullName evidence="2">Xylose isomerase-like TIM barrel</fullName>
    </submittedName>
</protein>
<dbReference type="Proteomes" id="UP000193900">
    <property type="component" value="Unassembled WGS sequence"/>
</dbReference>
<evidence type="ECO:0000259" key="1">
    <source>
        <dbReference type="Pfam" id="PF01261"/>
    </source>
</evidence>
<gene>
    <name evidence="2" type="ORF">ROA7023_02867</name>
</gene>
<dbReference type="SUPFAM" id="SSF51658">
    <property type="entry name" value="Xylose isomerase-like"/>
    <property type="match status" value="1"/>
</dbReference>
<name>A0A1Y5TGL3_9RHOB</name>
<dbReference type="InterPro" id="IPR036237">
    <property type="entry name" value="Xyl_isomerase-like_sf"/>
</dbReference>
<dbReference type="PANTHER" id="PTHR12110:SF41">
    <property type="entry name" value="INOSOSE DEHYDRATASE"/>
    <property type="match status" value="1"/>
</dbReference>
<evidence type="ECO:0000313" key="2">
    <source>
        <dbReference type="EMBL" id="SLN61512.1"/>
    </source>
</evidence>
<keyword evidence="3" id="KW-1185">Reference proteome</keyword>
<dbReference type="PANTHER" id="PTHR12110">
    <property type="entry name" value="HYDROXYPYRUVATE ISOMERASE"/>
    <property type="match status" value="1"/>
</dbReference>
<reference evidence="2 3" key="1">
    <citation type="submission" date="2017-03" db="EMBL/GenBank/DDBJ databases">
        <authorList>
            <person name="Afonso C.L."/>
            <person name="Miller P.J."/>
            <person name="Scott M.A."/>
            <person name="Spackman E."/>
            <person name="Goraichik I."/>
            <person name="Dimitrov K.M."/>
            <person name="Suarez D.L."/>
            <person name="Swayne D.E."/>
        </authorList>
    </citation>
    <scope>NUCLEOTIDE SEQUENCE [LARGE SCALE GENOMIC DNA]</scope>
    <source>
        <strain evidence="2 3">CECT 7023</strain>
    </source>
</reference>
<proteinExistence type="predicted"/>